<proteinExistence type="predicted"/>
<name>A0ACA9S0V4_9GLOM</name>
<reference evidence="1" key="1">
    <citation type="submission" date="2021-06" db="EMBL/GenBank/DDBJ databases">
        <authorList>
            <person name="Kallberg Y."/>
            <person name="Tangrot J."/>
            <person name="Rosling A."/>
        </authorList>
    </citation>
    <scope>NUCLEOTIDE SEQUENCE</scope>
    <source>
        <strain evidence="1">MA461A</strain>
    </source>
</reference>
<organism evidence="1 2">
    <name type="scientific">Racocetra persica</name>
    <dbReference type="NCBI Taxonomy" id="160502"/>
    <lineage>
        <taxon>Eukaryota</taxon>
        <taxon>Fungi</taxon>
        <taxon>Fungi incertae sedis</taxon>
        <taxon>Mucoromycota</taxon>
        <taxon>Glomeromycotina</taxon>
        <taxon>Glomeromycetes</taxon>
        <taxon>Diversisporales</taxon>
        <taxon>Gigasporaceae</taxon>
        <taxon>Racocetra</taxon>
    </lineage>
</organism>
<comment type="caution">
    <text evidence="1">The sequence shown here is derived from an EMBL/GenBank/DDBJ whole genome shotgun (WGS) entry which is preliminary data.</text>
</comment>
<protein>
    <submittedName>
        <fullName evidence="1">19459_t:CDS:1</fullName>
    </submittedName>
</protein>
<dbReference type="Proteomes" id="UP000789920">
    <property type="component" value="Unassembled WGS sequence"/>
</dbReference>
<sequence length="49" mass="5778">MKAFCEIGYKNPSFLKCYGLSRDDSGKYVLVLEYAEMGSLRNYLQKYRK</sequence>
<evidence type="ECO:0000313" key="1">
    <source>
        <dbReference type="EMBL" id="CAG8819378.1"/>
    </source>
</evidence>
<accession>A0ACA9S0V4</accession>
<keyword evidence="2" id="KW-1185">Reference proteome</keyword>
<gene>
    <name evidence="1" type="ORF">RPERSI_LOCUS25121</name>
</gene>
<dbReference type="EMBL" id="CAJVQC010082241">
    <property type="protein sequence ID" value="CAG8819378.1"/>
    <property type="molecule type" value="Genomic_DNA"/>
</dbReference>
<evidence type="ECO:0000313" key="2">
    <source>
        <dbReference type="Proteomes" id="UP000789920"/>
    </source>
</evidence>